<dbReference type="EMBL" id="KZ308844">
    <property type="protein sequence ID" value="KAG8234800.1"/>
    <property type="molecule type" value="Genomic_DNA"/>
</dbReference>
<evidence type="ECO:0008006" key="3">
    <source>
        <dbReference type="Google" id="ProtNLM"/>
    </source>
</evidence>
<dbReference type="InterPro" id="IPR012337">
    <property type="entry name" value="RNaseH-like_sf"/>
</dbReference>
<comment type="caution">
    <text evidence="1">The sequence shown here is derived from an EMBL/GenBank/DDBJ whole genome shotgun (WGS) entry which is preliminary data.</text>
</comment>
<accession>A0A8K0P3R6</accession>
<proteinExistence type="predicted"/>
<dbReference type="AlphaFoldDB" id="A0A8K0P3R6"/>
<reference evidence="1" key="1">
    <citation type="submission" date="2013-04" db="EMBL/GenBank/DDBJ databases">
        <authorList>
            <person name="Qu J."/>
            <person name="Murali S.C."/>
            <person name="Bandaranaike D."/>
            <person name="Bellair M."/>
            <person name="Blankenburg K."/>
            <person name="Chao H."/>
            <person name="Dinh H."/>
            <person name="Doddapaneni H."/>
            <person name="Downs B."/>
            <person name="Dugan-Rocha S."/>
            <person name="Elkadiri S."/>
            <person name="Gnanaolivu R.D."/>
            <person name="Hernandez B."/>
            <person name="Javaid M."/>
            <person name="Jayaseelan J.C."/>
            <person name="Lee S."/>
            <person name="Li M."/>
            <person name="Ming W."/>
            <person name="Munidasa M."/>
            <person name="Muniz J."/>
            <person name="Nguyen L."/>
            <person name="Ongeri F."/>
            <person name="Osuji N."/>
            <person name="Pu L.-L."/>
            <person name="Puazo M."/>
            <person name="Qu C."/>
            <person name="Quiroz J."/>
            <person name="Raj R."/>
            <person name="Weissenberger G."/>
            <person name="Xin Y."/>
            <person name="Zou X."/>
            <person name="Han Y."/>
            <person name="Richards S."/>
            <person name="Worley K."/>
            <person name="Muzny D."/>
            <person name="Gibbs R."/>
        </authorList>
    </citation>
    <scope>NUCLEOTIDE SEQUENCE</scope>
    <source>
        <strain evidence="1">Sampled in the wild</strain>
    </source>
</reference>
<dbReference type="PANTHER" id="PTHR45913">
    <property type="entry name" value="EPM2A-INTERACTING PROTEIN 1"/>
    <property type="match status" value="1"/>
</dbReference>
<keyword evidence="2" id="KW-1185">Reference proteome</keyword>
<dbReference type="OrthoDB" id="1101576at2759"/>
<reference evidence="1" key="2">
    <citation type="submission" date="2017-10" db="EMBL/GenBank/DDBJ databases">
        <title>Ladona fulva Genome sequencing and assembly.</title>
        <authorList>
            <person name="Murali S."/>
            <person name="Richards S."/>
            <person name="Bandaranaike D."/>
            <person name="Bellair M."/>
            <person name="Blankenburg K."/>
            <person name="Chao H."/>
            <person name="Dinh H."/>
            <person name="Doddapaneni H."/>
            <person name="Dugan-Rocha S."/>
            <person name="Elkadiri S."/>
            <person name="Gnanaolivu R."/>
            <person name="Hernandez B."/>
            <person name="Skinner E."/>
            <person name="Javaid M."/>
            <person name="Lee S."/>
            <person name="Li M."/>
            <person name="Ming W."/>
            <person name="Munidasa M."/>
            <person name="Muniz J."/>
            <person name="Nguyen L."/>
            <person name="Hughes D."/>
            <person name="Osuji N."/>
            <person name="Pu L.-L."/>
            <person name="Puazo M."/>
            <person name="Qu C."/>
            <person name="Quiroz J."/>
            <person name="Raj R."/>
            <person name="Weissenberger G."/>
            <person name="Xin Y."/>
            <person name="Zou X."/>
            <person name="Han Y."/>
            <person name="Worley K."/>
            <person name="Muzny D."/>
            <person name="Gibbs R."/>
        </authorList>
    </citation>
    <scope>NUCLEOTIDE SEQUENCE</scope>
    <source>
        <strain evidence="1">Sampled in the wild</strain>
    </source>
</reference>
<evidence type="ECO:0000313" key="2">
    <source>
        <dbReference type="Proteomes" id="UP000792457"/>
    </source>
</evidence>
<dbReference type="Proteomes" id="UP000792457">
    <property type="component" value="Unassembled WGS sequence"/>
</dbReference>
<dbReference type="PANTHER" id="PTHR45913:SF22">
    <property type="entry name" value="SCAN BOX DOMAIN-CONTAINING PROTEIN"/>
    <property type="match status" value="1"/>
</dbReference>
<protein>
    <recommendedName>
        <fullName evidence="3">SCAN domain-containing protein 3</fullName>
    </recommendedName>
</protein>
<organism evidence="1 2">
    <name type="scientific">Ladona fulva</name>
    <name type="common">Scarce chaser dragonfly</name>
    <name type="synonym">Libellula fulva</name>
    <dbReference type="NCBI Taxonomy" id="123851"/>
    <lineage>
        <taxon>Eukaryota</taxon>
        <taxon>Metazoa</taxon>
        <taxon>Ecdysozoa</taxon>
        <taxon>Arthropoda</taxon>
        <taxon>Hexapoda</taxon>
        <taxon>Insecta</taxon>
        <taxon>Pterygota</taxon>
        <taxon>Palaeoptera</taxon>
        <taxon>Odonata</taxon>
        <taxon>Epiprocta</taxon>
        <taxon>Anisoptera</taxon>
        <taxon>Libelluloidea</taxon>
        <taxon>Libellulidae</taxon>
        <taxon>Ladona</taxon>
    </lineage>
</organism>
<sequence length="285" mass="33360">MLLMIDSLESCVMRTTKILNVCYYTLFVHWLSKGNCIRLFYNLFDTVAQFFEEKDAFLSYNLKEIRSDVAFWSELFAKFNEMNLQLQGSDKNLIKAKSVVTVFISKLLLFKRNIGRRELYQFPFLLKLDEQAGIGDDDLRVFCDHLATLHKNMMQRFEDLLLLEIPDWVINPFVIKEVGILEEELIGIQNDVELKPKFKINYQEFWLQMEVSDHYPALWMVVKKLHLAFPTSYLVERGFSAVIQLISKQRNRLQVCECGDLRLLLSDIKPDVGKLVSGHQAHPSH</sequence>
<dbReference type="SUPFAM" id="SSF53098">
    <property type="entry name" value="Ribonuclease H-like"/>
    <property type="match status" value="1"/>
</dbReference>
<name>A0A8K0P3R6_LADFU</name>
<gene>
    <name evidence="1" type="ORF">J437_LFUL006633</name>
</gene>
<evidence type="ECO:0000313" key="1">
    <source>
        <dbReference type="EMBL" id="KAG8234800.1"/>
    </source>
</evidence>